<feature type="non-terminal residue" evidence="5">
    <location>
        <position position="1"/>
    </location>
</feature>
<accession>A0A9N9DJ12</accession>
<dbReference type="GO" id="GO:0051301">
    <property type="term" value="P:cell division"/>
    <property type="evidence" value="ECO:0007669"/>
    <property type="project" value="UniProtKB-UniRule"/>
</dbReference>
<gene>
    <name evidence="5" type="ORF">ALEPTO_LOCUS9694</name>
</gene>
<protein>
    <recommendedName>
        <fullName evidence="4">Cyclin-dependent kinases regulatory subunit</fullName>
    </recommendedName>
</protein>
<dbReference type="SUPFAM" id="SSF55637">
    <property type="entry name" value="Cell cycle regulatory proteins"/>
    <property type="match status" value="1"/>
</dbReference>
<comment type="function">
    <text evidence="4">Binds to the catalytic subunit of the cyclin dependent kinases and is essential for their biological function.</text>
</comment>
<dbReference type="Gene3D" id="3.30.170.10">
    <property type="entry name" value="Cyclin-dependent kinase, regulatory subunit"/>
    <property type="match status" value="1"/>
</dbReference>
<comment type="caution">
    <text evidence="5">The sequence shown here is derived from an EMBL/GenBank/DDBJ whole genome shotgun (WGS) entry which is preliminary data.</text>
</comment>
<keyword evidence="2 4" id="KW-0132">Cell division</keyword>
<dbReference type="EMBL" id="CAJVPS010008106">
    <property type="protein sequence ID" value="CAG8640546.1"/>
    <property type="molecule type" value="Genomic_DNA"/>
</dbReference>
<dbReference type="InterPro" id="IPR000789">
    <property type="entry name" value="Cyclin-dep_kinase_reg-sub"/>
</dbReference>
<dbReference type="PANTHER" id="PTHR23415">
    <property type="entry name" value="CYCLIN-DEPENDENT KINASES REGULATORY SUBUNIT/60S RIBOSOME SUBUNIT BIOGENESIS PROTEIN NIP7"/>
    <property type="match status" value="1"/>
</dbReference>
<evidence type="ECO:0000313" key="6">
    <source>
        <dbReference type="Proteomes" id="UP000789508"/>
    </source>
</evidence>
<dbReference type="SMART" id="SM01084">
    <property type="entry name" value="CKS"/>
    <property type="match status" value="1"/>
</dbReference>
<reference evidence="5" key="1">
    <citation type="submission" date="2021-06" db="EMBL/GenBank/DDBJ databases">
        <authorList>
            <person name="Kallberg Y."/>
            <person name="Tangrot J."/>
            <person name="Rosling A."/>
        </authorList>
    </citation>
    <scope>NUCLEOTIDE SEQUENCE</scope>
    <source>
        <strain evidence="5">FL130A</strain>
    </source>
</reference>
<evidence type="ECO:0000256" key="1">
    <source>
        <dbReference type="ARBA" id="ARBA00007782"/>
    </source>
</evidence>
<organism evidence="5 6">
    <name type="scientific">Ambispora leptoticha</name>
    <dbReference type="NCBI Taxonomy" id="144679"/>
    <lineage>
        <taxon>Eukaryota</taxon>
        <taxon>Fungi</taxon>
        <taxon>Fungi incertae sedis</taxon>
        <taxon>Mucoromycota</taxon>
        <taxon>Glomeromycotina</taxon>
        <taxon>Glomeromycetes</taxon>
        <taxon>Archaeosporales</taxon>
        <taxon>Ambisporaceae</taxon>
        <taxon>Ambispora</taxon>
    </lineage>
</organism>
<dbReference type="Pfam" id="PF01111">
    <property type="entry name" value="CKS"/>
    <property type="match status" value="1"/>
</dbReference>
<evidence type="ECO:0000313" key="5">
    <source>
        <dbReference type="EMBL" id="CAG8640546.1"/>
    </source>
</evidence>
<keyword evidence="6" id="KW-1185">Reference proteome</keyword>
<dbReference type="Proteomes" id="UP000789508">
    <property type="component" value="Unassembled WGS sequence"/>
</dbReference>
<name>A0A9N9DJ12_9GLOM</name>
<dbReference type="AlphaFoldDB" id="A0A9N9DJ12"/>
<keyword evidence="3 4" id="KW-0131">Cell cycle</keyword>
<dbReference type="GO" id="GO:0016538">
    <property type="term" value="F:cyclin-dependent protein serine/threonine kinase regulator activity"/>
    <property type="evidence" value="ECO:0007669"/>
    <property type="project" value="InterPro"/>
</dbReference>
<evidence type="ECO:0000256" key="3">
    <source>
        <dbReference type="ARBA" id="ARBA00023306"/>
    </source>
</evidence>
<sequence>HVTLPRAIAQYIPRNRLMSEREWRSYGVMQSEGWEHYMIHGEKQFHACIITIALRDIPFIR</sequence>
<dbReference type="InterPro" id="IPR036858">
    <property type="entry name" value="Cyclin-dep_kinase_reg-sub_sf"/>
</dbReference>
<dbReference type="OrthoDB" id="440676at2759"/>
<evidence type="ECO:0000256" key="2">
    <source>
        <dbReference type="ARBA" id="ARBA00022618"/>
    </source>
</evidence>
<evidence type="ECO:0000256" key="4">
    <source>
        <dbReference type="RuleBase" id="RU311113"/>
    </source>
</evidence>
<proteinExistence type="inferred from homology"/>
<comment type="similarity">
    <text evidence="1 4">Belongs to the CKS family.</text>
</comment>